<accession>A0ABV8IKI0</accession>
<reference evidence="3" key="1">
    <citation type="journal article" date="2019" name="Int. J. Syst. Evol. Microbiol.">
        <title>The Global Catalogue of Microorganisms (GCM) 10K type strain sequencing project: providing services to taxonomists for standard genome sequencing and annotation.</title>
        <authorList>
            <consortium name="The Broad Institute Genomics Platform"/>
            <consortium name="The Broad Institute Genome Sequencing Center for Infectious Disease"/>
            <person name="Wu L."/>
            <person name="Ma J."/>
        </authorList>
    </citation>
    <scope>NUCLEOTIDE SEQUENCE [LARGE SCALE GENOMIC DNA]</scope>
    <source>
        <strain evidence="3">TBRC 5832</strain>
    </source>
</reference>
<evidence type="ECO:0000256" key="1">
    <source>
        <dbReference type="SAM" id="Phobius"/>
    </source>
</evidence>
<dbReference type="RefSeq" id="WP_378065542.1">
    <property type="nucleotide sequence ID" value="NZ_JBHSBL010000005.1"/>
</dbReference>
<name>A0ABV8IKI0_9ACTN</name>
<feature type="transmembrane region" description="Helical" evidence="1">
    <location>
        <begin position="6"/>
        <end position="23"/>
    </location>
</feature>
<dbReference type="Proteomes" id="UP001595867">
    <property type="component" value="Unassembled WGS sequence"/>
</dbReference>
<organism evidence="2 3">
    <name type="scientific">Actinoplanes subglobosus</name>
    <dbReference type="NCBI Taxonomy" id="1547892"/>
    <lineage>
        <taxon>Bacteria</taxon>
        <taxon>Bacillati</taxon>
        <taxon>Actinomycetota</taxon>
        <taxon>Actinomycetes</taxon>
        <taxon>Micromonosporales</taxon>
        <taxon>Micromonosporaceae</taxon>
        <taxon>Actinoplanes</taxon>
    </lineage>
</organism>
<sequence>MLSALFGLIAVTEVVLLGLVIAMRRRHPDWALTLLILVILALIWDNTVIAVGATVGEGDTLEALSYPRYITHGLLVPLLIMVGVGLGRRHGVRSLAGRAAPAAFGALTVALIVAGIYLDIIDLDLEPTRYADTLRYTNAASHGAPIPAVVTILVLIGIGATLLIRTRWPWLLAGAVAMFVAAGLGALAFWTGNIGELLLILSIWWTAAHSVRSAQLTSA</sequence>
<gene>
    <name evidence="2" type="ORF">ACFO0C_06240</name>
</gene>
<proteinExistence type="predicted"/>
<keyword evidence="3" id="KW-1185">Reference proteome</keyword>
<feature type="transmembrane region" description="Helical" evidence="1">
    <location>
        <begin position="30"/>
        <end position="49"/>
    </location>
</feature>
<protein>
    <submittedName>
        <fullName evidence="2">Uncharacterized protein</fullName>
    </submittedName>
</protein>
<keyword evidence="1" id="KW-0812">Transmembrane</keyword>
<keyword evidence="1" id="KW-0472">Membrane</keyword>
<dbReference type="EMBL" id="JBHSBL010000005">
    <property type="protein sequence ID" value="MFC4064521.1"/>
    <property type="molecule type" value="Genomic_DNA"/>
</dbReference>
<feature type="transmembrane region" description="Helical" evidence="1">
    <location>
        <begin position="171"/>
        <end position="191"/>
    </location>
</feature>
<evidence type="ECO:0000313" key="3">
    <source>
        <dbReference type="Proteomes" id="UP001595867"/>
    </source>
</evidence>
<feature type="transmembrane region" description="Helical" evidence="1">
    <location>
        <begin position="144"/>
        <end position="164"/>
    </location>
</feature>
<feature type="transmembrane region" description="Helical" evidence="1">
    <location>
        <begin position="99"/>
        <end position="118"/>
    </location>
</feature>
<evidence type="ECO:0000313" key="2">
    <source>
        <dbReference type="EMBL" id="MFC4064521.1"/>
    </source>
</evidence>
<keyword evidence="1" id="KW-1133">Transmembrane helix</keyword>
<feature type="transmembrane region" description="Helical" evidence="1">
    <location>
        <begin position="69"/>
        <end position="87"/>
    </location>
</feature>
<comment type="caution">
    <text evidence="2">The sequence shown here is derived from an EMBL/GenBank/DDBJ whole genome shotgun (WGS) entry which is preliminary data.</text>
</comment>